<dbReference type="SMART" id="SM00387">
    <property type="entry name" value="HATPase_c"/>
    <property type="match status" value="1"/>
</dbReference>
<dbReference type="SUPFAM" id="SSF55874">
    <property type="entry name" value="ATPase domain of HSP90 chaperone/DNA topoisomerase II/histidine kinase"/>
    <property type="match status" value="1"/>
</dbReference>
<dbReference type="GO" id="GO:0000155">
    <property type="term" value="F:phosphorelay sensor kinase activity"/>
    <property type="evidence" value="ECO:0007669"/>
    <property type="project" value="InterPro"/>
</dbReference>
<dbReference type="PANTHER" id="PTHR45339">
    <property type="entry name" value="HYBRID SIGNAL TRANSDUCTION HISTIDINE KINASE J"/>
    <property type="match status" value="1"/>
</dbReference>
<comment type="catalytic activity">
    <reaction evidence="1">
        <text>ATP + protein L-histidine = ADP + protein N-phospho-L-histidine.</text>
        <dbReference type="EC" id="2.7.13.3"/>
    </reaction>
</comment>
<evidence type="ECO:0000256" key="2">
    <source>
        <dbReference type="ARBA" id="ARBA00010587"/>
    </source>
</evidence>
<dbReference type="Gene3D" id="1.20.120.50">
    <property type="entry name" value="Hemerythrin-like"/>
    <property type="match status" value="1"/>
</dbReference>
<dbReference type="CDD" id="cd00082">
    <property type="entry name" value="HisKA"/>
    <property type="match status" value="1"/>
</dbReference>
<evidence type="ECO:0000256" key="6">
    <source>
        <dbReference type="ARBA" id="ARBA00023004"/>
    </source>
</evidence>
<feature type="domain" description="Histidine kinase" evidence="8">
    <location>
        <begin position="406"/>
        <end position="624"/>
    </location>
</feature>
<evidence type="ECO:0000256" key="4">
    <source>
        <dbReference type="ARBA" id="ARBA00022553"/>
    </source>
</evidence>
<dbReference type="InterPro" id="IPR003594">
    <property type="entry name" value="HATPase_dom"/>
</dbReference>
<dbReference type="InterPro" id="IPR005467">
    <property type="entry name" value="His_kinase_dom"/>
</dbReference>
<dbReference type="InterPro" id="IPR036097">
    <property type="entry name" value="HisK_dim/P_sf"/>
</dbReference>
<dbReference type="NCBIfam" id="TIGR02481">
    <property type="entry name" value="hemeryth_dom"/>
    <property type="match status" value="1"/>
</dbReference>
<feature type="region of interest" description="Disordered" evidence="7">
    <location>
        <begin position="15"/>
        <end position="175"/>
    </location>
</feature>
<feature type="compositionally biased region" description="Basic and acidic residues" evidence="7">
    <location>
        <begin position="148"/>
        <end position="157"/>
    </location>
</feature>
<feature type="compositionally biased region" description="Low complexity" evidence="7">
    <location>
        <begin position="160"/>
        <end position="175"/>
    </location>
</feature>
<feature type="compositionally biased region" description="Low complexity" evidence="7">
    <location>
        <begin position="100"/>
        <end position="119"/>
    </location>
</feature>
<gene>
    <name evidence="9" type="ORF">EZJ19_02005</name>
</gene>
<comment type="similarity">
    <text evidence="2">Belongs to the hemerythrin family.</text>
</comment>
<dbReference type="Proteomes" id="UP000295443">
    <property type="component" value="Unassembled WGS sequence"/>
</dbReference>
<dbReference type="CDD" id="cd16922">
    <property type="entry name" value="HATPase_EvgS-ArcB-TorS-like"/>
    <property type="match status" value="1"/>
</dbReference>
<dbReference type="SUPFAM" id="SSF47384">
    <property type="entry name" value="Homodimeric domain of signal transducing histidine kinase"/>
    <property type="match status" value="1"/>
</dbReference>
<evidence type="ECO:0000256" key="1">
    <source>
        <dbReference type="ARBA" id="ARBA00000085"/>
    </source>
</evidence>
<evidence type="ECO:0000313" key="9">
    <source>
        <dbReference type="EMBL" id="TCJ18508.1"/>
    </source>
</evidence>
<dbReference type="PRINTS" id="PR00344">
    <property type="entry name" value="BCTRLSENSOR"/>
</dbReference>
<dbReference type="SMART" id="SM00388">
    <property type="entry name" value="HisKA"/>
    <property type="match status" value="1"/>
</dbReference>
<keyword evidence="4" id="KW-0597">Phosphoprotein</keyword>
<dbReference type="EMBL" id="SJZB01000010">
    <property type="protein sequence ID" value="TCJ18508.1"/>
    <property type="molecule type" value="Genomic_DNA"/>
</dbReference>
<dbReference type="AlphaFoldDB" id="A0A4R1BMH4"/>
<dbReference type="EC" id="2.7.13.3" evidence="3"/>
<keyword evidence="10" id="KW-1185">Reference proteome</keyword>
<dbReference type="Pfam" id="PF02518">
    <property type="entry name" value="HATPase_c"/>
    <property type="match status" value="1"/>
</dbReference>
<evidence type="ECO:0000256" key="7">
    <source>
        <dbReference type="SAM" id="MobiDB-lite"/>
    </source>
</evidence>
<keyword evidence="5" id="KW-0479">Metal-binding</keyword>
<dbReference type="Gene3D" id="1.10.287.130">
    <property type="match status" value="1"/>
</dbReference>
<feature type="compositionally biased region" description="Low complexity" evidence="7">
    <location>
        <begin position="34"/>
        <end position="50"/>
    </location>
</feature>
<dbReference type="PROSITE" id="PS50109">
    <property type="entry name" value="HIS_KIN"/>
    <property type="match status" value="1"/>
</dbReference>
<evidence type="ECO:0000313" key="10">
    <source>
        <dbReference type="Proteomes" id="UP000295443"/>
    </source>
</evidence>
<keyword evidence="6" id="KW-0408">Iron</keyword>
<dbReference type="InterPro" id="IPR012827">
    <property type="entry name" value="Hemerythrin_metal-bd"/>
</dbReference>
<proteinExistence type="inferred from homology"/>
<dbReference type="GO" id="GO:0046872">
    <property type="term" value="F:metal ion binding"/>
    <property type="evidence" value="ECO:0007669"/>
    <property type="project" value="UniProtKB-KW"/>
</dbReference>
<dbReference type="NCBIfam" id="NF033749">
    <property type="entry name" value="bact_hemeryth"/>
    <property type="match status" value="1"/>
</dbReference>
<dbReference type="InterPro" id="IPR012312">
    <property type="entry name" value="Hemerythrin-like"/>
</dbReference>
<dbReference type="Pfam" id="PF00512">
    <property type="entry name" value="HisKA"/>
    <property type="match status" value="1"/>
</dbReference>
<dbReference type="InterPro" id="IPR035938">
    <property type="entry name" value="Hemerythrin-like_sf"/>
</dbReference>
<dbReference type="CDD" id="cd12107">
    <property type="entry name" value="Hemerythrin"/>
    <property type="match status" value="1"/>
</dbReference>
<dbReference type="SUPFAM" id="SSF47188">
    <property type="entry name" value="Hemerythrin-like"/>
    <property type="match status" value="1"/>
</dbReference>
<evidence type="ECO:0000259" key="8">
    <source>
        <dbReference type="PROSITE" id="PS50109"/>
    </source>
</evidence>
<protein>
    <recommendedName>
        <fullName evidence="3">histidine kinase</fullName>
        <ecNumber evidence="3">2.7.13.3</ecNumber>
    </recommendedName>
</protein>
<dbReference type="InterPro" id="IPR036890">
    <property type="entry name" value="HATPase_C_sf"/>
</dbReference>
<comment type="caution">
    <text evidence="9">The sequence shown here is derived from an EMBL/GenBank/DDBJ whole genome shotgun (WGS) entry which is preliminary data.</text>
</comment>
<feature type="compositionally biased region" description="Basic residues" evidence="7">
    <location>
        <begin position="51"/>
        <end position="60"/>
    </location>
</feature>
<dbReference type="InterPro" id="IPR003661">
    <property type="entry name" value="HisK_dim/P_dom"/>
</dbReference>
<evidence type="ECO:0000256" key="5">
    <source>
        <dbReference type="ARBA" id="ARBA00022723"/>
    </source>
</evidence>
<dbReference type="PANTHER" id="PTHR45339:SF5">
    <property type="entry name" value="HISTIDINE KINASE"/>
    <property type="match status" value="1"/>
</dbReference>
<feature type="compositionally biased region" description="Basic residues" evidence="7">
    <location>
        <begin position="120"/>
        <end position="132"/>
    </location>
</feature>
<accession>A0A4R1BMH4</accession>
<dbReference type="Gene3D" id="3.30.565.10">
    <property type="entry name" value="Histidine kinase-like ATPase, C-terminal domain"/>
    <property type="match status" value="1"/>
</dbReference>
<sequence>MSGFCTTSTNAMATMRRASPACWRRTAASRRARSPMASRGGRQPRPGQPAQRRHAARCRAPRADGQRGRCRRRPAEPRPGARTGRADRHPARSARGRTGGPRLRPGSRSAGYPAGPPRGTARRGRHRGRRTGGRQPGLPGAGVRDRRRHPDPADRRFRLPGRPGRGARPACRPRAIGRGELSMPFMTWSDEYATGIDIVDRQHRGLMEMINAAAPLLLDCSPVQEAEREALFTGLVDYTGEHFRTEEALMREVGVDPRVYEHHRHTHARLVDDVLAWRARFSCRDPLAGQRLLGFLAGWLIFHVLGEDQTMARQIRAVRAGLGPADAYDQAEGARCVPTDAVLAGTVVALYSQLSGQIREIGLHNKHLEEQVRARTSDIAAMAEELRRARDAAEAASQAKSRFLAMVSHELRTPMNAIVGFADALRGSGLPARQEALVARVQTASRQLAELIDGLIEYSRDEAAAAKPFALRATLTEACQAPFAAARAKGLKVSLEIAPELPAWYLGDAGRIALVVRQLAANAAKFTSRGSVRVRAETLGPAPHGRLSVRLSVIDTGLGIPEDKQGGLFEAFHQLDDSATRHYGGVGLGLALTRQAARMMGAEIGLSSAPGRGSSFWLDLALAPVEPVQAGSPASRDEAADTAADASTVLAALARLLTEDDTRAGDLLATHEALLRRCLGARYDALAGQVAGFEFERALQTLRHQGGD</sequence>
<reference evidence="9 10" key="1">
    <citation type="submission" date="2019-03" db="EMBL/GenBank/DDBJ databases">
        <title>Genome sequence of Thiobacillaceae bacterium LSR1, a sulfur-oxidizing bacterium isolated from freshwater sediment.</title>
        <authorList>
            <person name="Li S."/>
        </authorList>
    </citation>
    <scope>NUCLEOTIDE SEQUENCE [LARGE SCALE GENOMIC DNA]</scope>
    <source>
        <strain evidence="9 10">LSR1</strain>
    </source>
</reference>
<evidence type="ECO:0000256" key="3">
    <source>
        <dbReference type="ARBA" id="ARBA00012438"/>
    </source>
</evidence>
<dbReference type="Pfam" id="PF01814">
    <property type="entry name" value="Hemerythrin"/>
    <property type="match status" value="1"/>
</dbReference>
<organism evidence="9 10">
    <name type="scientific">Parasulfuritortus cantonensis</name>
    <dbReference type="NCBI Taxonomy" id="2528202"/>
    <lineage>
        <taxon>Bacteria</taxon>
        <taxon>Pseudomonadati</taxon>
        <taxon>Pseudomonadota</taxon>
        <taxon>Betaproteobacteria</taxon>
        <taxon>Nitrosomonadales</taxon>
        <taxon>Thiobacillaceae</taxon>
        <taxon>Parasulfuritortus</taxon>
    </lineage>
</organism>
<dbReference type="InterPro" id="IPR004358">
    <property type="entry name" value="Sig_transdc_His_kin-like_C"/>
</dbReference>
<name>A0A4R1BMH4_9PROT</name>
<dbReference type="OrthoDB" id="1931120at2"/>